<dbReference type="Proteomes" id="UP000030689">
    <property type="component" value="Unassembled WGS sequence"/>
</dbReference>
<reference evidence="3 4" key="1">
    <citation type="journal article" date="2013" name="Front. Plant Sci.">
        <title>The Reference Genome of the Halophytic Plant Eutrema salsugineum.</title>
        <authorList>
            <person name="Yang R."/>
            <person name="Jarvis D.E."/>
            <person name="Chen H."/>
            <person name="Beilstein M.A."/>
            <person name="Grimwood J."/>
            <person name="Jenkins J."/>
            <person name="Shu S."/>
            <person name="Prochnik S."/>
            <person name="Xin M."/>
            <person name="Ma C."/>
            <person name="Schmutz J."/>
            <person name="Wing R.A."/>
            <person name="Mitchell-Olds T."/>
            <person name="Schumaker K.S."/>
            <person name="Wang X."/>
        </authorList>
    </citation>
    <scope>NUCLEOTIDE SEQUENCE [LARGE SCALE GENOMIC DNA]</scope>
</reference>
<evidence type="ECO:0000256" key="1">
    <source>
        <dbReference type="SAM" id="MobiDB-lite"/>
    </source>
</evidence>
<sequence length="138" mass="15432">MAAGNSYIAHDLLEEVLLRLPLKSIIRFKSVSRQWKISIESQSFVERHRKNSPRKILLALNGGCSDGEPPSQFPGEEEKICYIRNCEASRVSLTCDGLICIPGSDSIEVCNPVTRESRRFPPREPLVSTKRPTGNPIP</sequence>
<dbReference type="PANTHER" id="PTHR31672">
    <property type="entry name" value="BNACNNG10540D PROTEIN"/>
    <property type="match status" value="1"/>
</dbReference>
<dbReference type="EMBL" id="KI517455">
    <property type="protein sequence ID" value="ESQ44243.1"/>
    <property type="molecule type" value="Genomic_DNA"/>
</dbReference>
<feature type="non-terminal residue" evidence="3">
    <location>
        <position position="138"/>
    </location>
</feature>
<dbReference type="KEGG" id="eus:EUTSA_v10006490mg"/>
<dbReference type="InterPro" id="IPR001810">
    <property type="entry name" value="F-box_dom"/>
</dbReference>
<dbReference type="CDD" id="cd22157">
    <property type="entry name" value="F-box_AtFBW1-like"/>
    <property type="match status" value="1"/>
</dbReference>
<protein>
    <recommendedName>
        <fullName evidence="2">F-box domain-containing protein</fullName>
    </recommendedName>
</protein>
<evidence type="ECO:0000313" key="4">
    <source>
        <dbReference type="Proteomes" id="UP000030689"/>
    </source>
</evidence>
<dbReference type="SUPFAM" id="SSF81383">
    <property type="entry name" value="F-box domain"/>
    <property type="match status" value="1"/>
</dbReference>
<organism evidence="3 4">
    <name type="scientific">Eutrema salsugineum</name>
    <name type="common">Saltwater cress</name>
    <name type="synonym">Sisymbrium salsugineum</name>
    <dbReference type="NCBI Taxonomy" id="72664"/>
    <lineage>
        <taxon>Eukaryota</taxon>
        <taxon>Viridiplantae</taxon>
        <taxon>Streptophyta</taxon>
        <taxon>Embryophyta</taxon>
        <taxon>Tracheophyta</taxon>
        <taxon>Spermatophyta</taxon>
        <taxon>Magnoliopsida</taxon>
        <taxon>eudicotyledons</taxon>
        <taxon>Gunneridae</taxon>
        <taxon>Pentapetalae</taxon>
        <taxon>rosids</taxon>
        <taxon>malvids</taxon>
        <taxon>Brassicales</taxon>
        <taxon>Brassicaceae</taxon>
        <taxon>Eutremeae</taxon>
        <taxon>Eutrema</taxon>
    </lineage>
</organism>
<dbReference type="OMA" id="YIRNCEA"/>
<dbReference type="PANTHER" id="PTHR31672:SF13">
    <property type="entry name" value="F-BOX PROTEIN CPR30-LIKE"/>
    <property type="match status" value="1"/>
</dbReference>
<name>V4LWH3_EUTSA</name>
<dbReference type="InterPro" id="IPR036047">
    <property type="entry name" value="F-box-like_dom_sf"/>
</dbReference>
<dbReference type="Gramene" id="ESQ44243">
    <property type="protein sequence ID" value="ESQ44243"/>
    <property type="gene ID" value="EUTSA_v10006490mg"/>
</dbReference>
<evidence type="ECO:0000313" key="3">
    <source>
        <dbReference type="EMBL" id="ESQ44243.1"/>
    </source>
</evidence>
<feature type="region of interest" description="Disordered" evidence="1">
    <location>
        <begin position="118"/>
        <end position="138"/>
    </location>
</feature>
<dbReference type="InterPro" id="IPR050796">
    <property type="entry name" value="SCF_F-box_component"/>
</dbReference>
<dbReference type="SMART" id="SM00256">
    <property type="entry name" value="FBOX"/>
    <property type="match status" value="1"/>
</dbReference>
<keyword evidence="4" id="KW-1185">Reference proteome</keyword>
<accession>V4LWH3</accession>
<dbReference type="STRING" id="72664.V4LWH3"/>
<proteinExistence type="predicted"/>
<evidence type="ECO:0000259" key="2">
    <source>
        <dbReference type="SMART" id="SM00256"/>
    </source>
</evidence>
<gene>
    <name evidence="3" type="ORF">EUTSA_v10006490mg</name>
</gene>
<dbReference type="AlphaFoldDB" id="V4LWH3"/>
<feature type="domain" description="F-box" evidence="2">
    <location>
        <begin position="8"/>
        <end position="48"/>
    </location>
</feature>
<dbReference type="Pfam" id="PF00646">
    <property type="entry name" value="F-box"/>
    <property type="match status" value="1"/>
</dbReference>